<evidence type="ECO:0000256" key="4">
    <source>
        <dbReference type="ARBA" id="ARBA00022679"/>
    </source>
</evidence>
<evidence type="ECO:0000313" key="9">
    <source>
        <dbReference type="Proteomes" id="UP000178406"/>
    </source>
</evidence>
<dbReference type="Gene3D" id="3.40.1010.10">
    <property type="entry name" value="Cobalt-precorrin-4 Transmethylase, Domain 1"/>
    <property type="match status" value="1"/>
</dbReference>
<dbReference type="PIRSF" id="PIRSF005917">
    <property type="entry name" value="MTase_YraL"/>
    <property type="match status" value="1"/>
</dbReference>
<proteinExistence type="inferred from homology"/>
<dbReference type="HAMAP" id="MF_01877">
    <property type="entry name" value="16SrRNA_methyltr_I"/>
    <property type="match status" value="1"/>
</dbReference>
<evidence type="ECO:0000256" key="2">
    <source>
        <dbReference type="ARBA" id="ARBA00022552"/>
    </source>
</evidence>
<evidence type="ECO:0000313" key="8">
    <source>
        <dbReference type="EMBL" id="OGF74155.1"/>
    </source>
</evidence>
<dbReference type="GO" id="GO:0005737">
    <property type="term" value="C:cytoplasm"/>
    <property type="evidence" value="ECO:0007669"/>
    <property type="project" value="UniProtKB-SubCell"/>
</dbReference>
<evidence type="ECO:0000256" key="6">
    <source>
        <dbReference type="HAMAP-Rule" id="MF_01877"/>
    </source>
</evidence>
<comment type="caution">
    <text evidence="8">The sequence shown here is derived from an EMBL/GenBank/DDBJ whole genome shotgun (WGS) entry which is preliminary data.</text>
</comment>
<keyword evidence="1 6" id="KW-0963">Cytoplasm</keyword>
<keyword evidence="4 6" id="KW-0808">Transferase</keyword>
<comment type="catalytic activity">
    <reaction evidence="6">
        <text>cytidine(1402) in 16S rRNA + S-adenosyl-L-methionine = 2'-O-methylcytidine(1402) in 16S rRNA + S-adenosyl-L-homocysteine + H(+)</text>
        <dbReference type="Rhea" id="RHEA:42924"/>
        <dbReference type="Rhea" id="RHEA-COMP:10285"/>
        <dbReference type="Rhea" id="RHEA-COMP:10286"/>
        <dbReference type="ChEBI" id="CHEBI:15378"/>
        <dbReference type="ChEBI" id="CHEBI:57856"/>
        <dbReference type="ChEBI" id="CHEBI:59789"/>
        <dbReference type="ChEBI" id="CHEBI:74495"/>
        <dbReference type="ChEBI" id="CHEBI:82748"/>
        <dbReference type="EC" id="2.1.1.198"/>
    </reaction>
</comment>
<keyword evidence="5 6" id="KW-0949">S-adenosyl-L-methionine</keyword>
<gene>
    <name evidence="6" type="primary">rsmI</name>
    <name evidence="8" type="ORF">A3J56_03165</name>
</gene>
<dbReference type="InterPro" id="IPR035996">
    <property type="entry name" value="4pyrrol_Methylase_sf"/>
</dbReference>
<dbReference type="Proteomes" id="UP000178406">
    <property type="component" value="Unassembled WGS sequence"/>
</dbReference>
<protein>
    <recommendedName>
        <fullName evidence="6">Ribosomal RNA small subunit methyltransferase I</fullName>
        <ecNumber evidence="6">2.1.1.198</ecNumber>
    </recommendedName>
    <alternativeName>
        <fullName evidence="6">16S rRNA 2'-O-ribose C1402 methyltransferase</fullName>
    </alternativeName>
    <alternativeName>
        <fullName evidence="6">rRNA (cytidine-2'-O-)-methyltransferase RsmI</fullName>
    </alternativeName>
</protein>
<dbReference type="Pfam" id="PF00590">
    <property type="entry name" value="TP_methylase"/>
    <property type="match status" value="1"/>
</dbReference>
<evidence type="ECO:0000256" key="1">
    <source>
        <dbReference type="ARBA" id="ARBA00022490"/>
    </source>
</evidence>
<dbReference type="SUPFAM" id="SSF53790">
    <property type="entry name" value="Tetrapyrrole methylase"/>
    <property type="match status" value="1"/>
</dbReference>
<dbReference type="InterPro" id="IPR014777">
    <property type="entry name" value="4pyrrole_Mease_sub1"/>
</dbReference>
<comment type="subcellular location">
    <subcellularLocation>
        <location evidence="6">Cytoplasm</location>
    </subcellularLocation>
</comment>
<dbReference type="EMBL" id="MFHQ01000029">
    <property type="protein sequence ID" value="OGF74155.1"/>
    <property type="molecule type" value="Genomic_DNA"/>
</dbReference>
<feature type="domain" description="Tetrapyrrole methylase" evidence="7">
    <location>
        <begin position="3"/>
        <end position="203"/>
    </location>
</feature>
<organism evidence="8 9">
    <name type="scientific">Candidatus Giovannonibacteria bacterium RIFCSPHIGHO2_02_FULL_46_20</name>
    <dbReference type="NCBI Taxonomy" id="1798338"/>
    <lineage>
        <taxon>Bacteria</taxon>
        <taxon>Candidatus Giovannoniibacteriota</taxon>
    </lineage>
</organism>
<dbReference type="CDD" id="cd11648">
    <property type="entry name" value="RsmI"/>
    <property type="match status" value="1"/>
</dbReference>
<dbReference type="EC" id="2.1.1.198" evidence="6"/>
<dbReference type="PANTHER" id="PTHR46111">
    <property type="entry name" value="RIBOSOMAL RNA SMALL SUBUNIT METHYLTRANSFERASE I"/>
    <property type="match status" value="1"/>
</dbReference>
<comment type="function">
    <text evidence="6">Catalyzes the 2'-O-methylation of the ribose of cytidine 1402 (C1402) in 16S rRNA.</text>
</comment>
<name>A0A1F5WEV4_9BACT</name>
<reference evidence="8 9" key="1">
    <citation type="journal article" date="2016" name="Nat. Commun.">
        <title>Thousands of microbial genomes shed light on interconnected biogeochemical processes in an aquifer system.</title>
        <authorList>
            <person name="Anantharaman K."/>
            <person name="Brown C.T."/>
            <person name="Hug L.A."/>
            <person name="Sharon I."/>
            <person name="Castelle C.J."/>
            <person name="Probst A.J."/>
            <person name="Thomas B.C."/>
            <person name="Singh A."/>
            <person name="Wilkins M.J."/>
            <person name="Karaoz U."/>
            <person name="Brodie E.L."/>
            <person name="Williams K.H."/>
            <person name="Hubbard S.S."/>
            <person name="Banfield J.F."/>
        </authorList>
    </citation>
    <scope>NUCLEOTIDE SEQUENCE [LARGE SCALE GENOMIC DNA]</scope>
</reference>
<sequence>MSKLYVVAMPIGNLQDITLRALEVLNACDMIVAEDTRVIKKLLFHFTIAKPVVSFHRHSPLRASRRVTELLRHGKNIALVTDAGTPGISDPGQRLIQEVVAAGFATGVVSIPGPSALTSIISVSDIDCGQFSFYGFPPHKKGRTKFFYQAAQSSIPVIIFESPHRILRTLAELRKACGNRYVNVGRELTKIYEEVFRGTLDEAERYFTKSRPRGEFVIVINTPV</sequence>
<keyword evidence="3 6" id="KW-0489">Methyltransferase</keyword>
<evidence type="ECO:0000259" key="7">
    <source>
        <dbReference type="Pfam" id="PF00590"/>
    </source>
</evidence>
<comment type="similarity">
    <text evidence="6">Belongs to the methyltransferase superfamily. RsmI family.</text>
</comment>
<dbReference type="STRING" id="1798338.A3J56_03165"/>
<keyword evidence="2 6" id="KW-0698">rRNA processing</keyword>
<dbReference type="NCBIfam" id="TIGR00096">
    <property type="entry name" value="16S rRNA (cytidine(1402)-2'-O)-methyltransferase"/>
    <property type="match status" value="1"/>
</dbReference>
<accession>A0A1F5WEV4</accession>
<dbReference type="FunFam" id="3.40.1010.10:FF:000007">
    <property type="entry name" value="Ribosomal RNA small subunit methyltransferase I"/>
    <property type="match status" value="1"/>
</dbReference>
<evidence type="ECO:0000256" key="5">
    <source>
        <dbReference type="ARBA" id="ARBA00022691"/>
    </source>
</evidence>
<dbReference type="InterPro" id="IPR000878">
    <property type="entry name" value="4pyrrol_Mease"/>
</dbReference>
<dbReference type="InterPro" id="IPR008189">
    <property type="entry name" value="rRNA_ssu_MeTfrase_I"/>
</dbReference>
<dbReference type="PANTHER" id="PTHR46111:SF1">
    <property type="entry name" value="RIBOSOMAL RNA SMALL SUBUNIT METHYLTRANSFERASE I"/>
    <property type="match status" value="1"/>
</dbReference>
<evidence type="ECO:0000256" key="3">
    <source>
        <dbReference type="ARBA" id="ARBA00022603"/>
    </source>
</evidence>
<dbReference type="InterPro" id="IPR014776">
    <property type="entry name" value="4pyrrole_Mease_sub2"/>
</dbReference>
<dbReference type="GO" id="GO:0070677">
    <property type="term" value="F:rRNA (cytosine-2'-O-)-methyltransferase activity"/>
    <property type="evidence" value="ECO:0007669"/>
    <property type="project" value="UniProtKB-UniRule"/>
</dbReference>
<dbReference type="AlphaFoldDB" id="A0A1F5WEV4"/>
<dbReference type="Gene3D" id="3.30.950.10">
    <property type="entry name" value="Methyltransferase, Cobalt-precorrin-4 Transmethylase, Domain 2"/>
    <property type="match status" value="1"/>
</dbReference>